<dbReference type="Gene3D" id="2.60.40.10">
    <property type="entry name" value="Immunoglobulins"/>
    <property type="match status" value="2"/>
</dbReference>
<reference evidence="2" key="1">
    <citation type="submission" date="2022-01" db="EMBL/GenBank/DDBJ databases">
        <title>Neisseria sp. ZJ104.</title>
        <authorList>
            <person name="Yang C."/>
        </authorList>
    </citation>
    <scope>NUCLEOTIDE SEQUENCE</scope>
    <source>
        <strain evidence="2">ZJ104</strain>
    </source>
</reference>
<comment type="caution">
    <text evidence="2">The sequence shown here is derived from an EMBL/GenBank/DDBJ whole genome shotgun (WGS) entry which is preliminary data.</text>
</comment>
<dbReference type="PROSITE" id="PS00018">
    <property type="entry name" value="EF_HAND_1"/>
    <property type="match status" value="1"/>
</dbReference>
<organism evidence="2 3">
    <name type="scientific">Neisseria lisongii</name>
    <dbReference type="NCBI Taxonomy" id="2912188"/>
    <lineage>
        <taxon>Bacteria</taxon>
        <taxon>Pseudomonadati</taxon>
        <taxon>Pseudomonadota</taxon>
        <taxon>Betaproteobacteria</taxon>
        <taxon>Neisseriales</taxon>
        <taxon>Neisseriaceae</taxon>
        <taxon>Neisseria</taxon>
    </lineage>
</organism>
<name>A0AAW5AGZ0_9NEIS</name>
<feature type="compositionally biased region" description="Basic and acidic residues" evidence="1">
    <location>
        <begin position="422"/>
        <end position="437"/>
    </location>
</feature>
<dbReference type="InterPro" id="IPR018247">
    <property type="entry name" value="EF_Hand_1_Ca_BS"/>
</dbReference>
<feature type="region of interest" description="Disordered" evidence="1">
    <location>
        <begin position="157"/>
        <end position="335"/>
    </location>
</feature>
<feature type="compositionally biased region" description="Polar residues" evidence="1">
    <location>
        <begin position="623"/>
        <end position="634"/>
    </location>
</feature>
<feature type="compositionally biased region" description="Polar residues" evidence="1">
    <location>
        <begin position="399"/>
        <end position="412"/>
    </location>
</feature>
<proteinExistence type="predicted"/>
<feature type="region of interest" description="Disordered" evidence="1">
    <location>
        <begin position="1020"/>
        <end position="1046"/>
    </location>
</feature>
<gene>
    <name evidence="2" type="ORF">L4H06_03820</name>
</gene>
<evidence type="ECO:0000256" key="1">
    <source>
        <dbReference type="SAM" id="MobiDB-lite"/>
    </source>
</evidence>
<feature type="compositionally biased region" description="Polar residues" evidence="1">
    <location>
        <begin position="206"/>
        <end position="232"/>
    </location>
</feature>
<feature type="region of interest" description="Disordered" evidence="1">
    <location>
        <begin position="394"/>
        <end position="479"/>
    </location>
</feature>
<accession>A0AAW5AGZ0</accession>
<feature type="region of interest" description="Disordered" evidence="1">
    <location>
        <begin position="542"/>
        <end position="577"/>
    </location>
</feature>
<dbReference type="Gene3D" id="2.160.20.160">
    <property type="match status" value="1"/>
</dbReference>
<feature type="region of interest" description="Disordered" evidence="1">
    <location>
        <begin position="671"/>
        <end position="707"/>
    </location>
</feature>
<feature type="compositionally biased region" description="Polar residues" evidence="1">
    <location>
        <begin position="546"/>
        <end position="564"/>
    </location>
</feature>
<dbReference type="RefSeq" id="WP_237092595.1">
    <property type="nucleotide sequence ID" value="NZ_JAKKDL010000003.1"/>
</dbReference>
<feature type="compositionally biased region" description="Low complexity" evidence="1">
    <location>
        <begin position="1313"/>
        <end position="1322"/>
    </location>
</feature>
<feature type="region of interest" description="Disordered" evidence="1">
    <location>
        <begin position="592"/>
        <end position="634"/>
    </location>
</feature>
<sequence>MANITLKVNSAKETLETVKINTAGNQAVRIQAQAKANYELTDDATGFGPENIMTKRVGNDLLVAFEGSDIENPDLIIEGYYDQDNTNLLIGLHENGNFYPYVPESGQVADAVTQLAEEVAAGQALGGEIVTTPLWVFNPLWLLGAAALVGGIAAAAGGSGGGSSNPDTTADKPVLTAKNDGSVTVKPGADNTKVEVKYTDEDGVEHTSTLTKDKNGNWTSDDPNLVKNQDGTFTIPADKVKDGSDVNAKGIDDKGNEAPADKATAGDHHIPGDSNNDGKVDGDDDSTNNVELPNGQKVPRNTDGAPNVVFGEDTNGDGKLNKQELGSKDADDKTPAYITIPDNTEVGDTVKVTITTPDGTDTKEIPVTAENLKDGFITVDVPVTKDGDITVTAKVTDPAGQSSNEGSKTVSVDTKIPGDSNGDGKVDDNDDSGKEVELPNGIKVPANENGAPNVVFGEDGNLDGKLNKDELGSKDPANTTPVYITIPEGTDAGDTVKVTVTTPEGPKTQDIPVTAEMLDKGFVTVDVPVKQDGEIKVTAKVEDPAGNTSAEGSSSATVDTTPSGVDNHDGKGVVTAPAETNEGTDLVTTVKLNNGNGNDKLPFKQPEGTEEGQLGKDDFDKPTFSNGVTQNPDGTLNVPVGVREFTITTPVKADTTTEGVEKGKFNVGGVDGNEVTVNDTSKTGDTNKPTAVKDPDHQGGVIVTPGEGNDKLVVEFKDENDQPQKVTVTKDQDGNWTTTDNVPGVTVDPTTGKVTITPDAVKDDSDVKATGSEGSKNPAETTVHTDVDGDVPAADNPDVVAKDDGGVVVTPGADNTELKVTFTDEDKNPQEVTIVKGQDDKWVPKEGTTVPNGVIVKPDGTITIDPEAVKDGSPVKAEGKNDNPNAPVGTDEENAKDDTTPATVAQGGVTSAPAEVNETGDNNKVTTTVKLTNNNGATDLPIDIVGTGDKPASGDDFEAPVVKYTDPESKEEKTVPVVDGKVSIPKGVSEFTVEHTAKDDKVTEGDETAKVTVGGVEGNEVTVNDTSTTPNVPPANNPDVVAEDNGGVVVTPGADNTELKVIFTDEDGHKQTVIAKKDENGDWKAEGDTPEGVIVGKDGTITIDPEAVQDNTPVKAEGKNSNPDAPAGKDEDTAKPDNIPAGVDNTGNQGVVTAPATTDEGTDLVTTVKLTNNNGNEKLPFTQPNGTEAGQLGKDDLGEPTFSNGVTKNPDGTLKVPAGVKEFTITTPVKADNLTEGEEKGKFNVGGVDGNEVTVNDTSVKEADKPTVTPSETDGSVTVTPGADNTKLTVEVPNEQGGKDTITFEKDGDTWKPAAGTTPPTGVTIDPKTGVVTIPQDNVEDGATVTATGTNPAEKTATATGMAGTDTKDAAVDNSDPNNPGVVTTSPTDEGKEIVTTVKLTNNNGVDNLAVAVEGTGAKPATPAEDLAATKTFVGYDKDGKVVENGVTANSDGSVNVKPGVVSFTITQQAVEDKKTEGDETVTYTVGGVKGNEATITDTSKDPVPSVINKQSIKLEDNLTDETLNAVDFYPNKDAAPYVGEIASANGEDFNTALSRATGLTNDTTPTFKFELDKPLEANQTVEVTRYTIVNGNRAIAEKVDATSTDKQKFSLTDNLEQTYQTDYEYEIAVKTNGEVTDKVSHKFRLDSLVESLEVTKAQFDDKSLTAQIELQARGNSDVGGTLVATYNGQTFTVKDNDNSGHYALGLQNFDRKDPRGLHISFVDAAGNVTEQKLNFIRNLFSDYNLENGPDTTVSGGAFDNGGYDDSARIAAPQASAPANSGKAVAPTNGNDSLIIGTEKFGGFNNFGNGSLSDQNDGKSTLIDTGAGDDFIQVRGVFQGMEGRGVIHMGDGNDKIQFDKALLGTIADPTLDLDLGEGDNLMVVKEYVGATITSTITAGSGNDGIVIGTNLDGTKNINLGDGDNYIKIGGYIASSGTTKHSDIRTGAGNDTLTVGSNINDDINIDLGAGNNYVEVGNELINGNIITGDGNDHFKIVSGMVGSSTIAAGNGDNQIEIGGNMSGNSITTGSGDDHIKIGKTFANGSVTTGAGDDQIEIGGNLNHGTIMTDDGNDTVLIKGGLSHGGLLGENTESIRVLTGNGNDDVTIEGQAVRGLVDLGAGDDTLTLSNTYYDSNSKQLQFNGGEGNDTLKLVAGDETYTMRTIKNFETIDMTVGTKQVLEIGISHIMEGDSVNKLFVKGGVEDIVNLGKGNSTTENLADTLNGDSTIWVKTQNGVNVEGTTYDVYTVHGTNELVYIQQGVQVL</sequence>
<evidence type="ECO:0000313" key="2">
    <source>
        <dbReference type="EMBL" id="MCF7529362.1"/>
    </source>
</evidence>
<dbReference type="InterPro" id="IPR013783">
    <property type="entry name" value="Ig-like_fold"/>
</dbReference>
<feature type="region of interest" description="Disordered" evidence="1">
    <location>
        <begin position="1077"/>
        <end position="1210"/>
    </location>
</feature>
<feature type="region of interest" description="Disordered" evidence="1">
    <location>
        <begin position="1369"/>
        <end position="1388"/>
    </location>
</feature>
<feature type="compositionally biased region" description="Basic and acidic residues" evidence="1">
    <location>
        <begin position="319"/>
        <end position="334"/>
    </location>
</feature>
<feature type="region of interest" description="Disordered" evidence="1">
    <location>
        <begin position="731"/>
        <end position="789"/>
    </location>
</feature>
<feature type="compositionally biased region" description="Basic and acidic residues" evidence="1">
    <location>
        <begin position="1077"/>
        <end position="1087"/>
    </location>
</feature>
<feature type="compositionally biased region" description="Polar residues" evidence="1">
    <location>
        <begin position="1164"/>
        <end position="1188"/>
    </location>
</feature>
<feature type="compositionally biased region" description="Polar residues" evidence="1">
    <location>
        <begin position="772"/>
        <end position="784"/>
    </location>
</feature>
<feature type="compositionally biased region" description="Basic and acidic residues" evidence="1">
    <location>
        <begin position="238"/>
        <end position="281"/>
    </location>
</feature>
<feature type="region of interest" description="Disordered" evidence="1">
    <location>
        <begin position="1297"/>
        <end position="1329"/>
    </location>
</feature>
<feature type="region of interest" description="Disordered" evidence="1">
    <location>
        <begin position="864"/>
        <end position="921"/>
    </location>
</feature>
<protein>
    <submittedName>
        <fullName evidence="2">Calcium-binding protein</fullName>
    </submittedName>
</protein>
<feature type="compositionally biased region" description="Polar residues" evidence="1">
    <location>
        <begin position="1268"/>
        <end position="1279"/>
    </location>
</feature>
<feature type="region of interest" description="Disordered" evidence="1">
    <location>
        <begin position="1263"/>
        <end position="1284"/>
    </location>
</feature>
<dbReference type="Proteomes" id="UP001201397">
    <property type="component" value="Unassembled WGS sequence"/>
</dbReference>
<evidence type="ECO:0000313" key="3">
    <source>
        <dbReference type="Proteomes" id="UP001201397"/>
    </source>
</evidence>
<dbReference type="EMBL" id="JAKKDL010000003">
    <property type="protein sequence ID" value="MCF7529362.1"/>
    <property type="molecule type" value="Genomic_DNA"/>
</dbReference>
<feature type="compositionally biased region" description="Polar residues" evidence="1">
    <location>
        <begin position="1375"/>
        <end position="1388"/>
    </location>
</feature>
<feature type="compositionally biased region" description="Polar residues" evidence="1">
    <location>
        <begin position="675"/>
        <end position="689"/>
    </location>
</feature>